<dbReference type="Gene3D" id="6.10.140.630">
    <property type="match status" value="1"/>
</dbReference>
<feature type="region of interest" description="Disordered" evidence="9">
    <location>
        <begin position="22"/>
        <end position="44"/>
    </location>
</feature>
<keyword evidence="3 8" id="KW-1048">Host nucleus</keyword>
<comment type="subunit">
    <text evidence="8">Homomultimer; when bound to the RRE. Multimeric assembly is essential for activity.</text>
</comment>
<evidence type="ECO:0000313" key="10">
    <source>
        <dbReference type="EMBL" id="AAC57056.1"/>
    </source>
</evidence>
<dbReference type="InterPro" id="IPR000625">
    <property type="entry name" value="REV_protein"/>
</dbReference>
<dbReference type="GO" id="GO:0030430">
    <property type="term" value="C:host cell cytoplasm"/>
    <property type="evidence" value="ECO:0007669"/>
    <property type="project" value="UniProtKB-SubCell"/>
</dbReference>
<reference evidence="10 11" key="1">
    <citation type="journal article" date="1997" name="Virology">
        <title>A full-length and replication-competent proviral clone of SIVAGM from tantalus monkeys.</title>
        <authorList>
            <person name="Soares M.A."/>
            <person name="Robertson D.L."/>
            <person name="Hui H."/>
            <person name="Allan J.S."/>
            <person name="Shaw G.M."/>
            <person name="Hahn B.H."/>
        </authorList>
    </citation>
    <scope>NUCLEOTIDE SEQUENCE [LARGE SCALE GENOMIC DNA]</scope>
    <source>
        <strain evidence="11">tantalus-1</strain>
    </source>
</reference>
<comment type="function">
    <text evidence="8">Escorts unspliced or incompletely spliced viral pre-mRNAs (late transcripts) out of the nucleus of infected cells. These pre-mRNAs carry a recognition sequence called Rev responsive element (RRE) located in the env gene, that is not present in fully spliced viral mRNAs (early transcripts). This function is essential since most viral proteins are translated from unspliced or partially spliced pre-mRNAs which cannot exit the nucleus by the pathway used by fully processed cellular mRNAs.</text>
</comment>
<gene>
    <name evidence="8 10" type="primary">rev</name>
</gene>
<dbReference type="Pfam" id="PF00424">
    <property type="entry name" value="REV"/>
    <property type="match status" value="1"/>
</dbReference>
<dbReference type="GO" id="GO:0044196">
    <property type="term" value="C:host cell nucleolus"/>
    <property type="evidence" value="ECO:0007669"/>
    <property type="project" value="UniProtKB-SubCell"/>
</dbReference>
<dbReference type="GO" id="GO:0003700">
    <property type="term" value="F:DNA-binding transcription factor activity"/>
    <property type="evidence" value="ECO:0007669"/>
    <property type="project" value="InterPro"/>
</dbReference>
<dbReference type="GO" id="GO:0003723">
    <property type="term" value="F:RNA binding"/>
    <property type="evidence" value="ECO:0007669"/>
    <property type="project" value="UniProtKB-KW"/>
</dbReference>
<protein>
    <recommendedName>
        <fullName evidence="1 8">Protein Rev</fullName>
    </recommendedName>
    <alternativeName>
        <fullName evidence="7 8">Regulator of expression of viral proteins</fullName>
    </alternativeName>
</protein>
<evidence type="ECO:0000256" key="1">
    <source>
        <dbReference type="ARBA" id="ARBA00020269"/>
    </source>
</evidence>
<evidence type="ECO:0000313" key="11">
    <source>
        <dbReference type="Proteomes" id="UP000259687"/>
    </source>
</evidence>
<dbReference type="EMBL" id="U58991">
    <property type="protein sequence ID" value="AAC57056.1"/>
    <property type="molecule type" value="Genomic_DNA"/>
</dbReference>
<evidence type="ECO:0000256" key="4">
    <source>
        <dbReference type="ARBA" id="ARBA00022816"/>
    </source>
</evidence>
<evidence type="ECO:0000256" key="9">
    <source>
        <dbReference type="SAM" id="MobiDB-lite"/>
    </source>
</evidence>
<name>P89908_SIVTA</name>
<evidence type="ECO:0000256" key="2">
    <source>
        <dbReference type="ARBA" id="ARBA00022448"/>
    </source>
</evidence>
<comment type="subcellular location">
    <subcellularLocation>
        <location evidence="8">Host cytoplasm</location>
    </subcellularLocation>
    <subcellularLocation>
        <location evidence="8">Host nucleus</location>
        <location evidence="8">Host nucleolus</location>
    </subcellularLocation>
</comment>
<accession>P89908</accession>
<keyword evidence="2 8" id="KW-0813">Transport</keyword>
<evidence type="ECO:0000256" key="7">
    <source>
        <dbReference type="ARBA" id="ARBA00031496"/>
    </source>
</evidence>
<keyword evidence="4 8" id="KW-0509">mRNA transport</keyword>
<organism evidence="10 11">
    <name type="scientific">Simian immunodeficiency virus AGM.tantalus</name>
    <name type="common">SIV-agm.tan</name>
    <name type="synonym">Simian immunodeficiency virus African green monkey tantalus</name>
    <dbReference type="NCBI Taxonomy" id="349692"/>
    <lineage>
        <taxon>Viruses</taxon>
        <taxon>Riboviria</taxon>
        <taxon>Pararnavirae</taxon>
        <taxon>Artverviricota</taxon>
        <taxon>Revtraviricetes</taxon>
        <taxon>Ortervirales</taxon>
        <taxon>Retroviridae</taxon>
        <taxon>Orthoretrovirinae</taxon>
        <taxon>Lentivirus</taxon>
        <taxon>Lentivirus simimdef</taxon>
        <taxon>Simian immunodeficiency virus</taxon>
    </lineage>
</organism>
<dbReference type="GO" id="GO:0051028">
    <property type="term" value="P:mRNA transport"/>
    <property type="evidence" value="ECO:0007669"/>
    <property type="project" value="UniProtKB-KW"/>
</dbReference>
<evidence type="ECO:0000256" key="5">
    <source>
        <dbReference type="ARBA" id="ARBA00022884"/>
    </source>
</evidence>
<evidence type="ECO:0000256" key="6">
    <source>
        <dbReference type="ARBA" id="ARBA00023200"/>
    </source>
</evidence>
<evidence type="ECO:0000256" key="8">
    <source>
        <dbReference type="RuleBase" id="RU364044"/>
    </source>
</evidence>
<sequence length="103" mass="11835">MSLGSEDLRRIIQIIRILYHSNQYPPGEGTARQRRRRRQRFQQQQRQVAALSERIFIAQQRRDPSGGESLAAAFDQLVLDNQQLVIETLPDPPQEPHDSSSTA</sequence>
<dbReference type="Proteomes" id="UP000259687">
    <property type="component" value="Segment"/>
</dbReference>
<proteinExistence type="predicted"/>
<keyword evidence="6 8" id="KW-1035">Host cytoplasm</keyword>
<keyword evidence="5 8" id="KW-0694">RNA-binding</keyword>
<organismHost>
    <name type="scientific">Chlorocebus tantalus</name>
    <name type="common">Tantalus monkey</name>
    <name type="synonym">Cercopithecus tantalus</name>
    <dbReference type="NCBI Taxonomy" id="60712"/>
</organismHost>
<evidence type="ECO:0000256" key="3">
    <source>
        <dbReference type="ARBA" id="ARBA00022562"/>
    </source>
</evidence>